<dbReference type="Gene3D" id="1.10.630.10">
    <property type="entry name" value="Cytochrome P450"/>
    <property type="match status" value="1"/>
</dbReference>
<evidence type="ECO:0000256" key="2">
    <source>
        <dbReference type="RuleBase" id="RU000461"/>
    </source>
</evidence>
<dbReference type="PRINTS" id="PR00359">
    <property type="entry name" value="BP450"/>
</dbReference>
<keyword evidence="2" id="KW-0479">Metal-binding</keyword>
<evidence type="ECO:0000313" key="3">
    <source>
        <dbReference type="EMBL" id="GLV60793.1"/>
    </source>
</evidence>
<dbReference type="InterPro" id="IPR017972">
    <property type="entry name" value="Cyt_P450_CS"/>
</dbReference>
<accession>A0ABQ6G7I2</accession>
<dbReference type="EMBL" id="BSRI01000002">
    <property type="protein sequence ID" value="GLV60793.1"/>
    <property type="molecule type" value="Genomic_DNA"/>
</dbReference>
<dbReference type="PROSITE" id="PS00086">
    <property type="entry name" value="CYTOCHROME_P450"/>
    <property type="match status" value="1"/>
</dbReference>
<dbReference type="Proteomes" id="UP001344906">
    <property type="component" value="Unassembled WGS sequence"/>
</dbReference>
<dbReference type="PANTHER" id="PTHR46696">
    <property type="entry name" value="P450, PUTATIVE (EUROFUNG)-RELATED"/>
    <property type="match status" value="1"/>
</dbReference>
<organism evidence="3 4">
    <name type="scientific">Dictyobacter halimunensis</name>
    <dbReference type="NCBI Taxonomy" id="3026934"/>
    <lineage>
        <taxon>Bacteria</taxon>
        <taxon>Bacillati</taxon>
        <taxon>Chloroflexota</taxon>
        <taxon>Ktedonobacteria</taxon>
        <taxon>Ktedonobacterales</taxon>
        <taxon>Dictyobacteraceae</taxon>
        <taxon>Dictyobacter</taxon>
    </lineage>
</organism>
<comment type="caution">
    <text evidence="3">The sequence shown here is derived from an EMBL/GenBank/DDBJ whole genome shotgun (WGS) entry which is preliminary data.</text>
</comment>
<name>A0ABQ6G7I2_9CHLR</name>
<gene>
    <name evidence="3" type="ORF">KDH_76120</name>
</gene>
<keyword evidence="2" id="KW-0560">Oxidoreductase</keyword>
<dbReference type="SUPFAM" id="SSF48264">
    <property type="entry name" value="Cytochrome P450"/>
    <property type="match status" value="1"/>
</dbReference>
<dbReference type="Pfam" id="PF00067">
    <property type="entry name" value="p450"/>
    <property type="match status" value="1"/>
</dbReference>
<dbReference type="InterPro" id="IPR002397">
    <property type="entry name" value="Cyt_P450_B"/>
</dbReference>
<keyword evidence="2" id="KW-0408">Iron</keyword>
<keyword evidence="2" id="KW-0503">Monooxygenase</keyword>
<evidence type="ECO:0000313" key="4">
    <source>
        <dbReference type="Proteomes" id="UP001344906"/>
    </source>
</evidence>
<proteinExistence type="inferred from homology"/>
<reference evidence="3 4" key="1">
    <citation type="submission" date="2023-02" db="EMBL/GenBank/DDBJ databases">
        <title>Dictyobacter halimunensis sp. nov., a new member of the class Ktedonobacteria from forest soil in a geothermal area.</title>
        <authorList>
            <person name="Rachmania M.K."/>
            <person name="Ningsih F."/>
            <person name="Sakai Y."/>
            <person name="Yabe S."/>
            <person name="Yokota A."/>
            <person name="Sjamsuridzal W."/>
        </authorList>
    </citation>
    <scope>NUCLEOTIDE SEQUENCE [LARGE SCALE GENOMIC DNA]</scope>
    <source>
        <strain evidence="3 4">S3.2.2.5</strain>
    </source>
</reference>
<dbReference type="InterPro" id="IPR036396">
    <property type="entry name" value="Cyt_P450_sf"/>
</dbReference>
<dbReference type="InterPro" id="IPR001128">
    <property type="entry name" value="Cyt_P450"/>
</dbReference>
<dbReference type="PANTHER" id="PTHR46696:SF1">
    <property type="entry name" value="CYTOCHROME P450 YJIB-RELATED"/>
    <property type="match status" value="1"/>
</dbReference>
<sequence>MRSLTLPASLHGTREIFAWFQYMRATDPVLYEPTTNKWHVFGYRDVAQVLSDAASFSSALERGGPIGTALLASTMIAQDPPNHQWLRASVSQVCNGQTLVQLVPRIRVIAGELLERARPVGYMDGIQDFAYPLSMTVVSELLGIPEEQRSDFRRWSDDMFFRQQERVESQSEQDEPYQRAQAARQAMSESLLQLLRQRRQHPQDDVISRLVEARVDGKCLNEEQLVGICFLLWASGHETVVNLLGNAIICLDDHPEDAERLRREPHLMPVAIEEILRYSPPLLGVTRRSTREVVLGGKRIAAGQHIRVWIASANRDAEIFPRPDRFQIERDPNPHLTFGQGIHHCLGAPLARLEASTALELLLRQSPVPRRVRREPLQWVEGGSVYGVRYLPLAF</sequence>
<protein>
    <submittedName>
        <fullName evidence="3">Cytochrome P450</fullName>
    </submittedName>
</protein>
<keyword evidence="2" id="KW-0349">Heme</keyword>
<comment type="similarity">
    <text evidence="1 2">Belongs to the cytochrome P450 family.</text>
</comment>
<dbReference type="RefSeq" id="WP_338257960.1">
    <property type="nucleotide sequence ID" value="NZ_BSRI01000002.1"/>
</dbReference>
<keyword evidence="4" id="KW-1185">Reference proteome</keyword>
<evidence type="ECO:0000256" key="1">
    <source>
        <dbReference type="ARBA" id="ARBA00010617"/>
    </source>
</evidence>